<accession>A0A1M5U1I8</accession>
<dbReference type="PROSITE" id="PS51257">
    <property type="entry name" value="PROKAR_LIPOPROTEIN"/>
    <property type="match status" value="1"/>
</dbReference>
<dbReference type="Proteomes" id="UP000242592">
    <property type="component" value="Unassembled WGS sequence"/>
</dbReference>
<dbReference type="RefSeq" id="WP_234946852.1">
    <property type="nucleotide sequence ID" value="NZ_FQXN01000007.1"/>
</dbReference>
<proteinExistence type="predicted"/>
<dbReference type="STRING" id="1123380.SAMN02745199_1590"/>
<reference evidence="2" key="1">
    <citation type="submission" date="2016-11" db="EMBL/GenBank/DDBJ databases">
        <authorList>
            <person name="Varghese N."/>
            <person name="Submissions S."/>
        </authorList>
    </citation>
    <scope>NUCLEOTIDE SEQUENCE [LARGE SCALE GENOMIC DNA]</scope>
    <source>
        <strain evidence="2">DSM 15807</strain>
    </source>
</reference>
<organism evidence="1 2">
    <name type="scientific">Thermosipho atlanticus DSM 15807</name>
    <dbReference type="NCBI Taxonomy" id="1123380"/>
    <lineage>
        <taxon>Bacteria</taxon>
        <taxon>Thermotogati</taxon>
        <taxon>Thermotogota</taxon>
        <taxon>Thermotogae</taxon>
        <taxon>Thermotogales</taxon>
        <taxon>Fervidobacteriaceae</taxon>
        <taxon>Thermosipho</taxon>
    </lineage>
</organism>
<evidence type="ECO:0000313" key="2">
    <source>
        <dbReference type="Proteomes" id="UP000242592"/>
    </source>
</evidence>
<dbReference type="AlphaFoldDB" id="A0A1M5U1I8"/>
<protein>
    <submittedName>
        <fullName evidence="1">Uncharacterized protein</fullName>
    </submittedName>
</protein>
<evidence type="ECO:0000313" key="1">
    <source>
        <dbReference type="EMBL" id="SHH56824.1"/>
    </source>
</evidence>
<gene>
    <name evidence="1" type="ORF">SAMN02745199_1590</name>
</gene>
<sequence length="226" mass="25759">MKKFLFFTLLFFILLSFFGCMKLFNLSLEPGIYVVGEWNNWIPTENDRMYLNNGIYEIELPVASITFSPGSNGNIGWYKVVYVGTNETKIQSSIPVWQENLGVATSITIYASPDLMRDGFAFGAGDSEKETGDWYCAGEFNNWQLAPMNKIDGKFVYTLEISVNQGDSFYYKIARNLDWKPYEEQFDGKNYNAGYGQDAYFVADKSGTSIVIEYDPKLSILKAYVK</sequence>
<keyword evidence="2" id="KW-1185">Reference proteome</keyword>
<name>A0A1M5U1I8_9BACT</name>
<dbReference type="EMBL" id="FQXN01000007">
    <property type="protein sequence ID" value="SHH56824.1"/>
    <property type="molecule type" value="Genomic_DNA"/>
</dbReference>